<evidence type="ECO:0000313" key="1">
    <source>
        <dbReference type="EMBL" id="CAL1695259.1"/>
    </source>
</evidence>
<reference evidence="2" key="1">
    <citation type="submission" date="2024-04" db="EMBL/GenBank/DDBJ databases">
        <authorList>
            <person name="Shaw F."/>
            <person name="Minotto A."/>
        </authorList>
    </citation>
    <scope>NUCLEOTIDE SEQUENCE [LARGE SCALE GENOMIC DNA]</scope>
</reference>
<dbReference type="EMBL" id="OZ037944">
    <property type="protein sequence ID" value="CAL1695259.1"/>
    <property type="molecule type" value="Genomic_DNA"/>
</dbReference>
<evidence type="ECO:0000313" key="2">
    <source>
        <dbReference type="Proteomes" id="UP001497453"/>
    </source>
</evidence>
<organism evidence="1 2">
    <name type="scientific">Somion occarium</name>
    <dbReference type="NCBI Taxonomy" id="3059160"/>
    <lineage>
        <taxon>Eukaryota</taxon>
        <taxon>Fungi</taxon>
        <taxon>Dikarya</taxon>
        <taxon>Basidiomycota</taxon>
        <taxon>Agaricomycotina</taxon>
        <taxon>Agaricomycetes</taxon>
        <taxon>Polyporales</taxon>
        <taxon>Cerrenaceae</taxon>
        <taxon>Somion</taxon>
    </lineage>
</organism>
<gene>
    <name evidence="1" type="ORF">GFSPODELE1_LOCUS667</name>
</gene>
<dbReference type="Proteomes" id="UP001497453">
    <property type="component" value="Chromosome 1"/>
</dbReference>
<sequence>MMQKQAAIRLSSLREDTSISPNPVRVILEFAQFRFERNDPGNNQFDDLHIVFNLLGFMYDVTDGSHGGIKQLVRR</sequence>
<protein>
    <submittedName>
        <fullName evidence="1">Uncharacterized protein</fullName>
    </submittedName>
</protein>
<accession>A0ABP1CKX7</accession>
<keyword evidence="2" id="KW-1185">Reference proteome</keyword>
<proteinExistence type="predicted"/>
<name>A0ABP1CKX7_9APHY</name>